<dbReference type="Proteomes" id="UP001066276">
    <property type="component" value="Chromosome 6"/>
</dbReference>
<dbReference type="AlphaFoldDB" id="A0AAV7Q4U5"/>
<reference evidence="2" key="1">
    <citation type="journal article" date="2022" name="bioRxiv">
        <title>Sequencing and chromosome-scale assembly of the giantPleurodeles waltlgenome.</title>
        <authorList>
            <person name="Brown T."/>
            <person name="Elewa A."/>
            <person name="Iarovenko S."/>
            <person name="Subramanian E."/>
            <person name="Araus A.J."/>
            <person name="Petzold A."/>
            <person name="Susuki M."/>
            <person name="Suzuki K.-i.T."/>
            <person name="Hayashi T."/>
            <person name="Toyoda A."/>
            <person name="Oliveira C."/>
            <person name="Osipova E."/>
            <person name="Leigh N.D."/>
            <person name="Simon A."/>
            <person name="Yun M.H."/>
        </authorList>
    </citation>
    <scope>NUCLEOTIDE SEQUENCE</scope>
    <source>
        <strain evidence="2">20211129_DDA</strain>
        <tissue evidence="2">Liver</tissue>
    </source>
</reference>
<evidence type="ECO:0000313" key="2">
    <source>
        <dbReference type="EMBL" id="KAJ1135391.1"/>
    </source>
</evidence>
<keyword evidence="3" id="KW-1185">Reference proteome</keyword>
<accession>A0AAV7Q4U5</accession>
<proteinExistence type="predicted"/>
<protein>
    <submittedName>
        <fullName evidence="2">Uncharacterized protein</fullName>
    </submittedName>
</protein>
<evidence type="ECO:0000256" key="1">
    <source>
        <dbReference type="SAM" id="MobiDB-lite"/>
    </source>
</evidence>
<evidence type="ECO:0000313" key="3">
    <source>
        <dbReference type="Proteomes" id="UP001066276"/>
    </source>
</evidence>
<feature type="region of interest" description="Disordered" evidence="1">
    <location>
        <begin position="1"/>
        <end position="31"/>
    </location>
</feature>
<gene>
    <name evidence="2" type="ORF">NDU88_001831</name>
</gene>
<comment type="caution">
    <text evidence="2">The sequence shown here is derived from an EMBL/GenBank/DDBJ whole genome shotgun (WGS) entry which is preliminary data.</text>
</comment>
<sequence>MVGRVQQRLPSPIGRLPSAGRHAGPTSRTPLPDRRLLVWRAGVSELQPARGRQSCRWPASRGVPGCLLSAAQGLICTYLAPAAIHDSTPLTRRRRSTYAPGFRAEFRRVPRPLPLRCTEALRGTKIRRCRFLPGQTIPVCVISPAGLQGELYFRISCQAPTEPLDYTPTIFARLATPP</sequence>
<name>A0AAV7Q4U5_PLEWA</name>
<organism evidence="2 3">
    <name type="scientific">Pleurodeles waltl</name>
    <name type="common">Iberian ribbed newt</name>
    <dbReference type="NCBI Taxonomy" id="8319"/>
    <lineage>
        <taxon>Eukaryota</taxon>
        <taxon>Metazoa</taxon>
        <taxon>Chordata</taxon>
        <taxon>Craniata</taxon>
        <taxon>Vertebrata</taxon>
        <taxon>Euteleostomi</taxon>
        <taxon>Amphibia</taxon>
        <taxon>Batrachia</taxon>
        <taxon>Caudata</taxon>
        <taxon>Salamandroidea</taxon>
        <taxon>Salamandridae</taxon>
        <taxon>Pleurodelinae</taxon>
        <taxon>Pleurodeles</taxon>
    </lineage>
</organism>
<dbReference type="EMBL" id="JANPWB010000010">
    <property type="protein sequence ID" value="KAJ1135391.1"/>
    <property type="molecule type" value="Genomic_DNA"/>
</dbReference>